<name>A0A6A9URX9_9ACTN</name>
<dbReference type="AlphaFoldDB" id="A0A6A9URX9"/>
<dbReference type="PROSITE" id="PS51257">
    <property type="entry name" value="PROKAR_LIPOPROTEIN"/>
    <property type="match status" value="1"/>
</dbReference>
<gene>
    <name evidence="3" type="ORF">GC722_00450</name>
</gene>
<proteinExistence type="predicted"/>
<feature type="domain" description="Phosphodiester glycosidase" evidence="2">
    <location>
        <begin position="355"/>
        <end position="539"/>
    </location>
</feature>
<feature type="signal peptide" evidence="1">
    <location>
        <begin position="1"/>
        <end position="32"/>
    </location>
</feature>
<dbReference type="PANTHER" id="PTHR40446:SF2">
    <property type="entry name" value="N-ACETYLGLUCOSAMINE-1-PHOSPHODIESTER ALPHA-N-ACETYLGLUCOSAMINIDASE"/>
    <property type="match status" value="1"/>
</dbReference>
<keyword evidence="1" id="KW-0732">Signal</keyword>
<dbReference type="Pfam" id="PF09992">
    <property type="entry name" value="NAGPA"/>
    <property type="match status" value="1"/>
</dbReference>
<evidence type="ECO:0000313" key="4">
    <source>
        <dbReference type="Proteomes" id="UP000435304"/>
    </source>
</evidence>
<evidence type="ECO:0000313" key="3">
    <source>
        <dbReference type="EMBL" id="MVA74512.1"/>
    </source>
</evidence>
<evidence type="ECO:0000259" key="2">
    <source>
        <dbReference type="Pfam" id="PF09992"/>
    </source>
</evidence>
<dbReference type="EMBL" id="WPCU01000001">
    <property type="protein sequence ID" value="MVA74512.1"/>
    <property type="molecule type" value="Genomic_DNA"/>
</dbReference>
<dbReference type="InterPro" id="IPR018711">
    <property type="entry name" value="NAGPA"/>
</dbReference>
<reference evidence="3 4" key="1">
    <citation type="submission" date="2019-12" db="EMBL/GenBank/DDBJ databases">
        <title>Auraticoccus cholistani sp. nov., an actinomycete isolated from soil of Cholistan desert.</title>
        <authorList>
            <person name="Cheema M.T."/>
        </authorList>
    </citation>
    <scope>NUCLEOTIDE SEQUENCE [LARGE SCALE GENOMIC DNA]</scope>
    <source>
        <strain evidence="3 4">F435</strain>
    </source>
</reference>
<keyword evidence="4" id="KW-1185">Reference proteome</keyword>
<sequence>MLLPMRHPAPLSTAVALACVATVALVAAPRAAAQPEVPELPLGPAGLTQTEVTTRLADGVSHTRIVRGAPDAATPWVVELSIPSTGPDPDAPARAVQDRASADALVADLAAAGFAAEVQPVQQPATADVPASVLGYRVRLTEGHPSQQAARAAVTALRTAGFSARDWYRGWDGGSADAGRWTVNVLTIDPRTFDGELGASYGPDLVDRETVTELAAEAGAIAAVNAGFFVLDPAAGAPGDPAGAAVYDGELVSEPVGDRPVLLLRDDARRTDVVRPGWQGSVTLHGRSRPGGRDARTAELDGLNRVPGLVRNCGGTGDQPTDRPLHDVTCTDDGELVAFTTAFGPTTPSGPGREVVVDEHGRVVRVAEQRGTALQPGQRSVQATGDRVSELVADEGSRLRLRTSLTDAGRPLTRDGVSVLNGGPELVRDGRTHVTQQRDGMVRPDDPSFAYGWVLQRNPRTFAGVDDQGRTVLVTVDGRQPDELGLSIPEAADVAVALGLRDALNLDGGGSTAMAVGGELVSNPSDAAGERPVGDVVYVR</sequence>
<dbReference type="Proteomes" id="UP000435304">
    <property type="component" value="Unassembled WGS sequence"/>
</dbReference>
<accession>A0A6A9URX9</accession>
<dbReference type="PANTHER" id="PTHR40446">
    <property type="entry name" value="N-ACETYLGLUCOSAMINE-1-PHOSPHODIESTER ALPHA-N-ACETYLGLUCOSAMINIDASE"/>
    <property type="match status" value="1"/>
</dbReference>
<feature type="chain" id="PRO_5038624122" evidence="1">
    <location>
        <begin position="33"/>
        <end position="540"/>
    </location>
</feature>
<comment type="caution">
    <text evidence="3">The sequence shown here is derived from an EMBL/GenBank/DDBJ whole genome shotgun (WGS) entry which is preliminary data.</text>
</comment>
<organism evidence="3 4">
    <name type="scientific">Auraticoccus cholistanensis</name>
    <dbReference type="NCBI Taxonomy" id="2656650"/>
    <lineage>
        <taxon>Bacteria</taxon>
        <taxon>Bacillati</taxon>
        <taxon>Actinomycetota</taxon>
        <taxon>Actinomycetes</taxon>
        <taxon>Propionibacteriales</taxon>
        <taxon>Propionibacteriaceae</taxon>
        <taxon>Auraticoccus</taxon>
    </lineage>
</organism>
<protein>
    <submittedName>
        <fullName evidence="3">Sporulation domain-containing protein</fullName>
    </submittedName>
</protein>
<evidence type="ECO:0000256" key="1">
    <source>
        <dbReference type="SAM" id="SignalP"/>
    </source>
</evidence>